<reference evidence="5" key="1">
    <citation type="journal article" date="2019" name="Int. J. Syst. Evol. Microbiol.">
        <title>The Global Catalogue of Microorganisms (GCM) 10K type strain sequencing project: providing services to taxonomists for standard genome sequencing and annotation.</title>
        <authorList>
            <consortium name="The Broad Institute Genomics Platform"/>
            <consortium name="The Broad Institute Genome Sequencing Center for Infectious Disease"/>
            <person name="Wu L."/>
            <person name="Ma J."/>
        </authorList>
    </citation>
    <scope>NUCLEOTIDE SEQUENCE [LARGE SCALE GENOMIC DNA]</scope>
    <source>
        <strain evidence="5">CCM 8906</strain>
    </source>
</reference>
<dbReference type="InterPro" id="IPR001647">
    <property type="entry name" value="HTH_TetR"/>
</dbReference>
<keyword evidence="1 2" id="KW-0238">DNA-binding</keyword>
<organism evidence="4 5">
    <name type="scientific">Levilactobacillus fuyuanensis</name>
    <dbReference type="NCBI Taxonomy" id="2486022"/>
    <lineage>
        <taxon>Bacteria</taxon>
        <taxon>Bacillati</taxon>
        <taxon>Bacillota</taxon>
        <taxon>Bacilli</taxon>
        <taxon>Lactobacillales</taxon>
        <taxon>Lactobacillaceae</taxon>
        <taxon>Levilactobacillus</taxon>
    </lineage>
</organism>
<name>A0ABW4H3A8_9LACO</name>
<dbReference type="Gene3D" id="1.10.357.10">
    <property type="entry name" value="Tetracycline Repressor, domain 2"/>
    <property type="match status" value="1"/>
</dbReference>
<dbReference type="PANTHER" id="PTHR43479:SF11">
    <property type="entry name" value="ACREF_ENVCD OPERON REPRESSOR-RELATED"/>
    <property type="match status" value="1"/>
</dbReference>
<dbReference type="Pfam" id="PF14278">
    <property type="entry name" value="TetR_C_8"/>
    <property type="match status" value="1"/>
</dbReference>
<feature type="DNA-binding region" description="H-T-H motif" evidence="2">
    <location>
        <begin position="31"/>
        <end position="50"/>
    </location>
</feature>
<accession>A0ABW4H3A8</accession>
<dbReference type="InterPro" id="IPR009057">
    <property type="entry name" value="Homeodomain-like_sf"/>
</dbReference>
<dbReference type="PROSITE" id="PS50977">
    <property type="entry name" value="HTH_TETR_2"/>
    <property type="match status" value="1"/>
</dbReference>
<protein>
    <submittedName>
        <fullName evidence="4">TetR/AcrR family transcriptional regulator</fullName>
    </submittedName>
</protein>
<evidence type="ECO:0000259" key="3">
    <source>
        <dbReference type="PROSITE" id="PS50977"/>
    </source>
</evidence>
<proteinExistence type="predicted"/>
<evidence type="ECO:0000313" key="5">
    <source>
        <dbReference type="Proteomes" id="UP001597195"/>
    </source>
</evidence>
<evidence type="ECO:0000256" key="2">
    <source>
        <dbReference type="PROSITE-ProRule" id="PRU00335"/>
    </source>
</evidence>
<keyword evidence="5" id="KW-1185">Reference proteome</keyword>
<dbReference type="InterPro" id="IPR050624">
    <property type="entry name" value="HTH-type_Tx_Regulator"/>
</dbReference>
<dbReference type="InterPro" id="IPR039532">
    <property type="entry name" value="TetR_C_Firmicutes"/>
</dbReference>
<sequence length="178" mass="21123">MNPQERKQQNLVTIYQALLELMMQKPMATISITELCHRARVSRTYFYRHYQSFDQIIIAYQTQNMLSYLRRLPRTSQVELADLMMHYFENTKLEAETYQLLIKNGQLDVLLQTFQTVFQLLIKQDRIGGHSSRLNEPYYLEYFSGAVINITVNWVKRGFVESPRYLGQLVARFTLLKP</sequence>
<evidence type="ECO:0000256" key="1">
    <source>
        <dbReference type="ARBA" id="ARBA00023125"/>
    </source>
</evidence>
<dbReference type="Proteomes" id="UP001597195">
    <property type="component" value="Unassembled WGS sequence"/>
</dbReference>
<gene>
    <name evidence="4" type="ORF">ACFQ5T_05570</name>
</gene>
<dbReference type="RefSeq" id="WP_125700756.1">
    <property type="nucleotide sequence ID" value="NZ_JBHTOM010000006.1"/>
</dbReference>
<comment type="caution">
    <text evidence="4">The sequence shown here is derived from an EMBL/GenBank/DDBJ whole genome shotgun (WGS) entry which is preliminary data.</text>
</comment>
<dbReference type="PANTHER" id="PTHR43479">
    <property type="entry name" value="ACREF/ENVCD OPERON REPRESSOR-RELATED"/>
    <property type="match status" value="1"/>
</dbReference>
<feature type="domain" description="HTH tetR-type" evidence="3">
    <location>
        <begin position="8"/>
        <end position="68"/>
    </location>
</feature>
<evidence type="ECO:0000313" key="4">
    <source>
        <dbReference type="EMBL" id="MFD1549156.1"/>
    </source>
</evidence>
<dbReference type="EMBL" id="JBHTOM010000006">
    <property type="protein sequence ID" value="MFD1549156.1"/>
    <property type="molecule type" value="Genomic_DNA"/>
</dbReference>
<dbReference type="SUPFAM" id="SSF46689">
    <property type="entry name" value="Homeodomain-like"/>
    <property type="match status" value="1"/>
</dbReference>